<feature type="compositionally biased region" description="Acidic residues" evidence="4">
    <location>
        <begin position="706"/>
        <end position="745"/>
    </location>
</feature>
<reference evidence="6" key="1">
    <citation type="submission" date="2015-09" db="EMBL/GenBank/DDBJ databases">
        <authorList>
            <consortium name="Pathogen Informatics"/>
        </authorList>
    </citation>
    <scope>NUCLEOTIDE SEQUENCE [LARGE SCALE GENOMIC DNA]</scope>
    <source>
        <strain evidence="6">Lake Konstanz</strain>
    </source>
</reference>
<feature type="compositionally biased region" description="Basic and acidic residues" evidence="4">
    <location>
        <begin position="417"/>
        <end position="427"/>
    </location>
</feature>
<dbReference type="Pfam" id="PF13516">
    <property type="entry name" value="LRR_6"/>
    <property type="match status" value="3"/>
</dbReference>
<dbReference type="Gene3D" id="3.80.10.10">
    <property type="entry name" value="Ribonuclease Inhibitor"/>
    <property type="match status" value="2"/>
</dbReference>
<dbReference type="OMA" id="ICLMPRI"/>
<evidence type="ECO:0000256" key="3">
    <source>
        <dbReference type="ARBA" id="ARBA00023212"/>
    </source>
</evidence>
<protein>
    <submittedName>
        <fullName evidence="5">Leucine-rich repeat protein, putative</fullName>
    </submittedName>
</protein>
<comment type="subcellular location">
    <subcellularLocation>
        <location evidence="1">Cytoplasm</location>
        <location evidence="1">Cytoskeleton</location>
    </subcellularLocation>
</comment>
<dbReference type="PANTHER" id="PTHR24107">
    <property type="entry name" value="YNEIN REGULATORY COMPLEX SUBUNIT 5"/>
    <property type="match status" value="1"/>
</dbReference>
<evidence type="ECO:0000256" key="1">
    <source>
        <dbReference type="ARBA" id="ARBA00004245"/>
    </source>
</evidence>
<evidence type="ECO:0000256" key="4">
    <source>
        <dbReference type="SAM" id="MobiDB-lite"/>
    </source>
</evidence>
<feature type="compositionally biased region" description="Acidic residues" evidence="4">
    <location>
        <begin position="509"/>
        <end position="522"/>
    </location>
</feature>
<dbReference type="SUPFAM" id="SSF52047">
    <property type="entry name" value="RNI-like"/>
    <property type="match status" value="1"/>
</dbReference>
<feature type="non-terminal residue" evidence="5">
    <location>
        <position position="845"/>
    </location>
</feature>
<evidence type="ECO:0000256" key="2">
    <source>
        <dbReference type="ARBA" id="ARBA00022490"/>
    </source>
</evidence>
<keyword evidence="3" id="KW-0206">Cytoskeleton</keyword>
<feature type="compositionally biased region" description="Low complexity" evidence="4">
    <location>
        <begin position="682"/>
        <end position="698"/>
    </location>
</feature>
<accession>A0A0S4J1C6</accession>
<dbReference type="EMBL" id="CYKH01000868">
    <property type="protein sequence ID" value="CUG55443.1"/>
    <property type="molecule type" value="Genomic_DNA"/>
</dbReference>
<evidence type="ECO:0000313" key="6">
    <source>
        <dbReference type="Proteomes" id="UP000051952"/>
    </source>
</evidence>
<feature type="compositionally biased region" description="Acidic residues" evidence="4">
    <location>
        <begin position="326"/>
        <end position="345"/>
    </location>
</feature>
<feature type="compositionally biased region" description="Low complexity" evidence="4">
    <location>
        <begin position="400"/>
        <end position="410"/>
    </location>
</feature>
<feature type="region of interest" description="Disordered" evidence="4">
    <location>
        <begin position="682"/>
        <end position="759"/>
    </location>
</feature>
<dbReference type="AlphaFoldDB" id="A0A0S4J1C6"/>
<evidence type="ECO:0000313" key="5">
    <source>
        <dbReference type="EMBL" id="CUG55443.1"/>
    </source>
</evidence>
<feature type="region of interest" description="Disordered" evidence="4">
    <location>
        <begin position="822"/>
        <end position="845"/>
    </location>
</feature>
<sequence length="845" mass="89283">MSRLWCPALSADACATFDSQHLGERPRSPGPDERTKLMSAHAAHVSASAQQKVYDAANKIAASPPSKFSSKVASAASRQGEIVPIVNLAQPQVSLVATVDDEVAALHHSVVPAPVIVRSLAHFQELPQAEVSRIPHVDLSRVDATTAELAALFQEEGPLHGESALQALTIRHSIRGTLGIQEVLKALAARAATAPVTAIDVSCNPASFSLGSDEPNVPCAEELVKYLAANGELRTLNLSSTGLGAAGAIAFPALKGHSGITSLDISRNAIGLQQDEAAVAGFISLVQENKFLLQLDLSDNEIGGAFAKQLLEALRASDTRVKTPEVEPEPEVEEYSDELPPEEEAPQVTVGFPEDDVPPPAEGEGVAGEGGAAEGAPADETEAPAPLDVTAEPEDEDATEAAPPAEASPSSCWKLSRASDTRVKTPEVEPEPEVEEYSDELPPEEEAPQVTVGFPEDDVPPPAEGEGVAGEGGAAEGAPADETEAPAPLDVTAEPEDEDATEAAPPAEEPAEEDAGEEDPEAAEAARLEAEEAARELLRQKEEAWRARMTQYIWDPEQILFQYKEGVTRRDATIEYSNLTTSLKKDEKASKLEAKKAQLYREQVERNRRSGWTHLQDLNLSGNPISNAGAKILALALRHKIPLTGEELQAAEELYEKRLTEAKAVARDAILKERSKQKADELAAAAAATAPTPSLTASSPPPADNVEGEGEEEGINAENVAVEDDAIPPPEEEIAPAAQEEEGVEDGEKAEGEDEELDLSHVTVAAAETTRPGIQNIRGLRLDSCSIGASGLKALSEALNESSCPSVTLLSLRRNKFAIKKQSVPVAGADDGSPKEDDADEEGEA</sequence>
<dbReference type="PANTHER" id="PTHR24107:SF2">
    <property type="entry name" value="NLR FAMILY CARD DOMAIN CONTAINING 3"/>
    <property type="match status" value="1"/>
</dbReference>
<feature type="compositionally biased region" description="Acidic residues" evidence="4">
    <location>
        <begin position="428"/>
        <end position="447"/>
    </location>
</feature>
<keyword evidence="2" id="KW-0963">Cytoplasm</keyword>
<keyword evidence="6" id="KW-1185">Reference proteome</keyword>
<dbReference type="GO" id="GO:0005856">
    <property type="term" value="C:cytoskeleton"/>
    <property type="evidence" value="ECO:0007669"/>
    <property type="project" value="UniProtKB-SubCell"/>
</dbReference>
<dbReference type="InterPro" id="IPR032675">
    <property type="entry name" value="LRR_dom_sf"/>
</dbReference>
<name>A0A0S4J1C6_BODSA</name>
<proteinExistence type="predicted"/>
<feature type="region of interest" description="Disordered" evidence="4">
    <location>
        <begin position="319"/>
        <end position="534"/>
    </location>
</feature>
<organism evidence="5 6">
    <name type="scientific">Bodo saltans</name>
    <name type="common">Flagellated protozoan</name>
    <dbReference type="NCBI Taxonomy" id="75058"/>
    <lineage>
        <taxon>Eukaryota</taxon>
        <taxon>Discoba</taxon>
        <taxon>Euglenozoa</taxon>
        <taxon>Kinetoplastea</taxon>
        <taxon>Metakinetoplastina</taxon>
        <taxon>Eubodonida</taxon>
        <taxon>Bodonidae</taxon>
        <taxon>Bodo</taxon>
    </lineage>
</organism>
<dbReference type="InterPro" id="IPR001611">
    <property type="entry name" value="Leu-rich_rpt"/>
</dbReference>
<feature type="compositionally biased region" description="Basic and acidic residues" evidence="4">
    <location>
        <begin position="524"/>
        <end position="534"/>
    </location>
</feature>
<dbReference type="SMART" id="SM00368">
    <property type="entry name" value="LRR_RI"/>
    <property type="match status" value="4"/>
</dbReference>
<dbReference type="OrthoDB" id="333024at2759"/>
<dbReference type="Proteomes" id="UP000051952">
    <property type="component" value="Unassembled WGS sequence"/>
</dbReference>
<gene>
    <name evidence="5" type="ORF">BSAL_81175</name>
</gene>
<dbReference type="InterPro" id="IPR052410">
    <property type="entry name" value="DRC5"/>
</dbReference>